<organism evidence="3 4">
    <name type="scientific">Candidatus Nitronauta litoralis</name>
    <dbReference type="NCBI Taxonomy" id="2705533"/>
    <lineage>
        <taxon>Bacteria</taxon>
        <taxon>Pseudomonadati</taxon>
        <taxon>Nitrospinota/Tectimicrobiota group</taxon>
        <taxon>Nitrospinota</taxon>
        <taxon>Nitrospinia</taxon>
        <taxon>Nitrospinales</taxon>
        <taxon>Nitrospinaceae</taxon>
        <taxon>Candidatus Nitronauta</taxon>
    </lineage>
</organism>
<sequence length="409" mass="44267">MLNFIWAGFFIIAFISALFQLIIWGDTQVFVRLMDSVFSMSRLAFEISLGLIGVMAFWLGIMKVGEKSGFLDAIVRFLRPLLKRLFPGVPADHPAMGSMLLNLSSNALGLDNAATPLGLKAMQDLQSLNPDPERATNAQILFLVLNTSSVTLFPVTVFAFRAQQGAENPTDVFIPILFATFASTLTGLLFVGWNQGLKLFDRVVLSYLGGFFLFMAALLLYFVNLNQEAMQSQSAFLSNFLLFSIITGFISGALVKKVNVFEVFIEGAKKGFDVAITIIPYLVAMLVGIGVFRACGVLDGLLDLMRIFVSVMGGDTRFVDALPTAVMKPFSGSGARSLMVETMQAHGADSFAGKLVGIVQGSTETTFYVAALYFGAVKIKNTRNAIPFGLAADFAGIVAAIVLGYLFFG</sequence>
<dbReference type="PIRSF" id="PIRSF036542">
    <property type="entry name" value="SpmA_SpmB"/>
    <property type="match status" value="1"/>
</dbReference>
<feature type="transmembrane region" description="Helical" evidence="1">
    <location>
        <begin position="274"/>
        <end position="296"/>
    </location>
</feature>
<feature type="transmembrane region" description="Helical" evidence="1">
    <location>
        <begin position="172"/>
        <end position="193"/>
    </location>
</feature>
<evidence type="ECO:0000313" key="4">
    <source>
        <dbReference type="Proteomes" id="UP000594688"/>
    </source>
</evidence>
<evidence type="ECO:0000313" key="3">
    <source>
        <dbReference type="EMBL" id="QPJ63010.1"/>
    </source>
</evidence>
<dbReference type="KEGG" id="nli:G3M70_14440"/>
<dbReference type="GO" id="GO:0005886">
    <property type="term" value="C:plasma membrane"/>
    <property type="evidence" value="ECO:0007669"/>
    <property type="project" value="TreeGrafter"/>
</dbReference>
<keyword evidence="1" id="KW-0472">Membrane</keyword>
<reference evidence="3 4" key="1">
    <citation type="submission" date="2020-02" db="EMBL/GenBank/DDBJ databases">
        <title>Genomic and physiological characterization of two novel Nitrospinaceae genera.</title>
        <authorList>
            <person name="Mueller A.J."/>
            <person name="Jung M.-Y."/>
            <person name="Strachan C.R."/>
            <person name="Herbold C.W."/>
            <person name="Kirkegaard R.H."/>
            <person name="Daims H."/>
        </authorList>
    </citation>
    <scope>NUCLEOTIDE SEQUENCE [LARGE SCALE GENOMIC DNA]</scope>
    <source>
        <strain evidence="3">EB</strain>
    </source>
</reference>
<dbReference type="AlphaFoldDB" id="A0A7T0BXY2"/>
<name>A0A7T0BXY2_9BACT</name>
<keyword evidence="1" id="KW-0812">Transmembrane</keyword>
<dbReference type="InterPro" id="IPR052549">
    <property type="entry name" value="SpmB"/>
</dbReference>
<dbReference type="PANTHER" id="PTHR35793">
    <property type="entry name" value="INNER MEMBRANE PROTEIN YJIG"/>
    <property type="match status" value="1"/>
</dbReference>
<proteinExistence type="predicted"/>
<dbReference type="EMBL" id="CP048685">
    <property type="protein sequence ID" value="QPJ63010.1"/>
    <property type="molecule type" value="Genomic_DNA"/>
</dbReference>
<feature type="transmembrane region" description="Helical" evidence="1">
    <location>
        <begin position="140"/>
        <end position="160"/>
    </location>
</feature>
<feature type="transmembrane region" description="Helical" evidence="1">
    <location>
        <begin position="235"/>
        <end position="254"/>
    </location>
</feature>
<protein>
    <submittedName>
        <fullName evidence="3">Spore maturation protein</fullName>
    </submittedName>
</protein>
<feature type="transmembrane region" description="Helical" evidence="1">
    <location>
        <begin position="6"/>
        <end position="31"/>
    </location>
</feature>
<dbReference type="Proteomes" id="UP000594688">
    <property type="component" value="Chromosome"/>
</dbReference>
<gene>
    <name evidence="3" type="ORF">G3M70_14440</name>
</gene>
<feature type="transmembrane region" description="Helical" evidence="1">
    <location>
        <begin position="43"/>
        <end position="61"/>
    </location>
</feature>
<feature type="transmembrane region" description="Helical" evidence="1">
    <location>
        <begin position="388"/>
        <end position="408"/>
    </location>
</feature>
<accession>A0A7T0BXY2</accession>
<feature type="domain" description="Nucleoside transporter/FeoB GTPase Gate" evidence="2">
    <location>
        <begin position="49"/>
        <end position="160"/>
    </location>
</feature>
<dbReference type="PANTHER" id="PTHR35793:SF2">
    <property type="entry name" value="INNER MEMBRANE PROTEIN YJIG"/>
    <property type="match status" value="1"/>
</dbReference>
<feature type="domain" description="Nucleoside transporter/FeoB GTPase Gate" evidence="2">
    <location>
        <begin position="276"/>
        <end position="379"/>
    </location>
</feature>
<evidence type="ECO:0000256" key="1">
    <source>
        <dbReference type="SAM" id="Phobius"/>
    </source>
</evidence>
<dbReference type="InterPro" id="IPR011642">
    <property type="entry name" value="Gate_dom"/>
</dbReference>
<dbReference type="InterPro" id="IPR011415">
    <property type="entry name" value="SpmA_SpmB"/>
</dbReference>
<feature type="transmembrane region" description="Helical" evidence="1">
    <location>
        <begin position="205"/>
        <end position="223"/>
    </location>
</feature>
<keyword evidence="1" id="KW-1133">Transmembrane helix</keyword>
<dbReference type="Pfam" id="PF07670">
    <property type="entry name" value="Gate"/>
    <property type="match status" value="2"/>
</dbReference>
<evidence type="ECO:0000259" key="2">
    <source>
        <dbReference type="Pfam" id="PF07670"/>
    </source>
</evidence>